<dbReference type="GO" id="GO:0031956">
    <property type="term" value="F:medium-chain fatty acid-CoA ligase activity"/>
    <property type="evidence" value="ECO:0007669"/>
    <property type="project" value="TreeGrafter"/>
</dbReference>
<organism evidence="3 4">
    <name type="scientific">Extensimonas vulgaris</name>
    <dbReference type="NCBI Taxonomy" id="1031594"/>
    <lineage>
        <taxon>Bacteria</taxon>
        <taxon>Pseudomonadati</taxon>
        <taxon>Pseudomonadota</taxon>
        <taxon>Betaproteobacteria</taxon>
        <taxon>Burkholderiales</taxon>
        <taxon>Comamonadaceae</taxon>
        <taxon>Extensimonas</taxon>
    </lineage>
</organism>
<name>A0A369AKG7_9BURK</name>
<dbReference type="Pfam" id="PF13193">
    <property type="entry name" value="AMP-binding_C"/>
    <property type="match status" value="1"/>
</dbReference>
<evidence type="ECO:0000313" key="4">
    <source>
        <dbReference type="Proteomes" id="UP000252174"/>
    </source>
</evidence>
<dbReference type="GO" id="GO:0006631">
    <property type="term" value="P:fatty acid metabolic process"/>
    <property type="evidence" value="ECO:0007669"/>
    <property type="project" value="TreeGrafter"/>
</dbReference>
<dbReference type="InterPro" id="IPR025110">
    <property type="entry name" value="AMP-bd_C"/>
</dbReference>
<dbReference type="PROSITE" id="PS00455">
    <property type="entry name" value="AMP_BINDING"/>
    <property type="match status" value="1"/>
</dbReference>
<protein>
    <submittedName>
        <fullName evidence="3">Fatty-acyl-CoA synthase</fullName>
    </submittedName>
</protein>
<dbReference type="Gene3D" id="3.40.50.12780">
    <property type="entry name" value="N-terminal domain of ligase-like"/>
    <property type="match status" value="1"/>
</dbReference>
<dbReference type="InterPro" id="IPR000873">
    <property type="entry name" value="AMP-dep_synth/lig_dom"/>
</dbReference>
<feature type="domain" description="AMP-binding enzyme C-terminal" evidence="2">
    <location>
        <begin position="417"/>
        <end position="494"/>
    </location>
</feature>
<dbReference type="OrthoDB" id="9047442at2"/>
<evidence type="ECO:0000259" key="1">
    <source>
        <dbReference type="Pfam" id="PF00501"/>
    </source>
</evidence>
<dbReference type="InterPro" id="IPR042099">
    <property type="entry name" value="ANL_N_sf"/>
</dbReference>
<proteinExistence type="predicted"/>
<dbReference type="PANTHER" id="PTHR43201">
    <property type="entry name" value="ACYL-COA SYNTHETASE"/>
    <property type="match status" value="1"/>
</dbReference>
<evidence type="ECO:0000259" key="2">
    <source>
        <dbReference type="Pfam" id="PF13193"/>
    </source>
</evidence>
<dbReference type="PANTHER" id="PTHR43201:SF32">
    <property type="entry name" value="2-SUCCINYLBENZOATE--COA LIGASE, CHLOROPLASTIC_PEROXISOMAL"/>
    <property type="match status" value="1"/>
</dbReference>
<feature type="domain" description="AMP-dependent synthetase/ligase" evidence="1">
    <location>
        <begin position="25"/>
        <end position="367"/>
    </location>
</feature>
<gene>
    <name evidence="3" type="ORF">DFR45_104230</name>
</gene>
<evidence type="ECO:0000313" key="3">
    <source>
        <dbReference type="EMBL" id="RCX09860.1"/>
    </source>
</evidence>
<dbReference type="AlphaFoldDB" id="A0A369AKG7"/>
<reference evidence="3 4" key="1">
    <citation type="submission" date="2018-07" db="EMBL/GenBank/DDBJ databases">
        <title>Genomic Encyclopedia of Type Strains, Phase IV (KMG-IV): sequencing the most valuable type-strain genomes for metagenomic binning, comparative biology and taxonomic classification.</title>
        <authorList>
            <person name="Goeker M."/>
        </authorList>
    </citation>
    <scope>NUCLEOTIDE SEQUENCE [LARGE SCALE GENOMIC DNA]</scope>
    <source>
        <strain evidence="3 4">DSM 100911</strain>
    </source>
</reference>
<accession>A0A369AKG7</accession>
<dbReference type="EMBL" id="QPJU01000004">
    <property type="protein sequence ID" value="RCX09860.1"/>
    <property type="molecule type" value="Genomic_DNA"/>
</dbReference>
<dbReference type="RefSeq" id="WP_114483225.1">
    <property type="nucleotide sequence ID" value="NZ_QPJU01000004.1"/>
</dbReference>
<dbReference type="Pfam" id="PF00501">
    <property type="entry name" value="AMP-binding"/>
    <property type="match status" value="1"/>
</dbReference>
<sequence>MTIPVSSFQFTVTDALYKNAVIRAADIAVEDAERRLTYAELNRRVNQLAHALAARGIERGMRVAILSENSIAYLELELAAAKLGAIVPCLNWRLSDSELLHCIRLTSPALIFVSARFAAQLGRIDHGVPQVVPIEAEYEALLASAPATEPQATPEPEDGLAILYTSGTTGLPKGALISQRAMVARAQAFAGEYGITSAHNYIAWSPLFHMAATDFALATLMIGGKVIVQDGLDVDRLCATLEREQIGWLVAMPGMIDVFIDGLRRNATKARGVRMVGAMADLVPLQQLAELTGLLNAPYLNSFGATETGLAPASGALLAPGEVPRSLAKRESGFCRIRLVDADDREVPVGVPGELALRGPTLFSGYWNAPEVNAHDFRGGWFHMGDLFVRHPDGTLDFVDRAKYLIKSGGENIYPAEIERVLLAHEAVADAVAVRHRDVRWGEVPIALVALKPGAALDAQALLQWCRSQLASYKLPKEIRFVALEDFPRSSTGKIQRHEIEKRLGRPEG</sequence>
<dbReference type="InterPro" id="IPR045851">
    <property type="entry name" value="AMP-bd_C_sf"/>
</dbReference>
<dbReference type="Gene3D" id="3.30.300.30">
    <property type="match status" value="1"/>
</dbReference>
<keyword evidence="4" id="KW-1185">Reference proteome</keyword>
<dbReference type="InterPro" id="IPR020845">
    <property type="entry name" value="AMP-binding_CS"/>
</dbReference>
<dbReference type="SUPFAM" id="SSF56801">
    <property type="entry name" value="Acetyl-CoA synthetase-like"/>
    <property type="match status" value="1"/>
</dbReference>
<comment type="caution">
    <text evidence="3">The sequence shown here is derived from an EMBL/GenBank/DDBJ whole genome shotgun (WGS) entry which is preliminary data.</text>
</comment>
<dbReference type="Proteomes" id="UP000252174">
    <property type="component" value="Unassembled WGS sequence"/>
</dbReference>